<feature type="compositionally biased region" description="Low complexity" evidence="1">
    <location>
        <begin position="1074"/>
        <end position="1090"/>
    </location>
</feature>
<feature type="domain" description="Rad4 beta-hairpin" evidence="2">
    <location>
        <begin position="957"/>
        <end position="1007"/>
    </location>
</feature>
<feature type="compositionally biased region" description="Basic and acidic residues" evidence="1">
    <location>
        <begin position="636"/>
        <end position="647"/>
    </location>
</feature>
<feature type="region of interest" description="Disordered" evidence="1">
    <location>
        <begin position="885"/>
        <end position="909"/>
    </location>
</feature>
<feature type="region of interest" description="Disordered" evidence="1">
    <location>
        <begin position="1"/>
        <end position="146"/>
    </location>
</feature>
<feature type="compositionally biased region" description="Polar residues" evidence="1">
    <location>
        <begin position="570"/>
        <end position="582"/>
    </location>
</feature>
<dbReference type="GO" id="GO:0000111">
    <property type="term" value="C:nucleotide-excision repair factor 2 complex"/>
    <property type="evidence" value="ECO:0007669"/>
    <property type="project" value="TreeGrafter"/>
</dbReference>
<organism evidence="3 4">
    <name type="scientific">Plasmodium vivax (strain Brazil I)</name>
    <dbReference type="NCBI Taxonomy" id="1033975"/>
    <lineage>
        <taxon>Eukaryota</taxon>
        <taxon>Sar</taxon>
        <taxon>Alveolata</taxon>
        <taxon>Apicomplexa</taxon>
        <taxon>Aconoidasida</taxon>
        <taxon>Haemosporida</taxon>
        <taxon>Plasmodiidae</taxon>
        <taxon>Plasmodium</taxon>
        <taxon>Plasmodium (Plasmodium)</taxon>
    </lineage>
</organism>
<feature type="compositionally biased region" description="Basic and acidic residues" evidence="1">
    <location>
        <begin position="12"/>
        <end position="24"/>
    </location>
</feature>
<feature type="compositionally biased region" description="Basic residues" evidence="1">
    <location>
        <begin position="1"/>
        <end position="11"/>
    </location>
</feature>
<evidence type="ECO:0000313" key="4">
    <source>
        <dbReference type="Proteomes" id="UP000053327"/>
    </source>
</evidence>
<dbReference type="PANTHER" id="PTHR12135">
    <property type="entry name" value="DNA REPAIR PROTEIN XP-C / RAD4"/>
    <property type="match status" value="1"/>
</dbReference>
<feature type="region of interest" description="Disordered" evidence="1">
    <location>
        <begin position="636"/>
        <end position="762"/>
    </location>
</feature>
<dbReference type="InterPro" id="IPR018326">
    <property type="entry name" value="Rad4_beta-hairpin_dom1"/>
</dbReference>
<dbReference type="SMART" id="SM01030">
    <property type="entry name" value="BHD_1"/>
    <property type="match status" value="1"/>
</dbReference>
<feature type="compositionally biased region" description="Basic and acidic residues" evidence="1">
    <location>
        <begin position="31"/>
        <end position="42"/>
    </location>
</feature>
<dbReference type="Pfam" id="PF10403">
    <property type="entry name" value="BHD_1"/>
    <property type="match status" value="1"/>
</dbReference>
<accession>A0A0J9SNX9</accession>
<name>A0A0J9SNX9_PLAV1</name>
<evidence type="ECO:0000313" key="3">
    <source>
        <dbReference type="EMBL" id="KMZ83712.1"/>
    </source>
</evidence>
<dbReference type="InterPro" id="IPR038765">
    <property type="entry name" value="Papain-like_cys_pep_sf"/>
</dbReference>
<dbReference type="GO" id="GO:0071942">
    <property type="term" value="C:XPC complex"/>
    <property type="evidence" value="ECO:0007669"/>
    <property type="project" value="TreeGrafter"/>
</dbReference>
<feature type="region of interest" description="Disordered" evidence="1">
    <location>
        <begin position="1059"/>
        <end position="1098"/>
    </location>
</feature>
<gene>
    <name evidence="3" type="ORF">PVBG_00792</name>
</gene>
<dbReference type="SUPFAM" id="SSF54001">
    <property type="entry name" value="Cysteine proteinases"/>
    <property type="match status" value="1"/>
</dbReference>
<dbReference type="AlphaFoldDB" id="A0A0J9SNX9"/>
<dbReference type="InterPro" id="IPR036985">
    <property type="entry name" value="Transglutaminase-like_sf"/>
</dbReference>
<dbReference type="Gene3D" id="3.90.260.10">
    <property type="entry name" value="Transglutaminase-like"/>
    <property type="match status" value="1"/>
</dbReference>
<feature type="compositionally biased region" description="Low complexity" evidence="1">
    <location>
        <begin position="554"/>
        <end position="568"/>
    </location>
</feature>
<evidence type="ECO:0000259" key="2">
    <source>
        <dbReference type="SMART" id="SM01030"/>
    </source>
</evidence>
<reference evidence="3 4" key="1">
    <citation type="submission" date="2011-08" db="EMBL/GenBank/DDBJ databases">
        <title>The Genome Sequence of Plasmodium vivax Brazil I.</title>
        <authorList>
            <consortium name="The Broad Institute Genome Sequencing Platform"/>
            <consortium name="The Broad Institute Genome Sequencing Center for Infectious Disease"/>
            <person name="Neafsey D."/>
            <person name="Carlton J."/>
            <person name="Barnwell J."/>
            <person name="Collins W."/>
            <person name="Escalante A."/>
            <person name="Mullikin J."/>
            <person name="Saul A."/>
            <person name="Guigo R."/>
            <person name="Camara F."/>
            <person name="Young S.K."/>
            <person name="Zeng Q."/>
            <person name="Gargeya S."/>
            <person name="Fitzgerald M."/>
            <person name="Haas B."/>
            <person name="Abouelleil A."/>
            <person name="Alvarado L."/>
            <person name="Arachchi H.M."/>
            <person name="Berlin A."/>
            <person name="Brown A."/>
            <person name="Chapman S.B."/>
            <person name="Chen Z."/>
            <person name="Dunbar C."/>
            <person name="Freedman E."/>
            <person name="Gearin G."/>
            <person name="Gellesch M."/>
            <person name="Goldberg J."/>
            <person name="Griggs A."/>
            <person name="Gujja S."/>
            <person name="Heiman D."/>
            <person name="Howarth C."/>
            <person name="Larson L."/>
            <person name="Lui A."/>
            <person name="MacDonald P.J.P."/>
            <person name="Montmayeur A."/>
            <person name="Murphy C."/>
            <person name="Neiman D."/>
            <person name="Pearson M."/>
            <person name="Priest M."/>
            <person name="Roberts A."/>
            <person name="Saif S."/>
            <person name="Shea T."/>
            <person name="Shenoy N."/>
            <person name="Sisk P."/>
            <person name="Stolte C."/>
            <person name="Sykes S."/>
            <person name="Wortman J."/>
            <person name="Nusbaum C."/>
            <person name="Birren B."/>
        </authorList>
    </citation>
    <scope>NUCLEOTIDE SEQUENCE [LARGE SCALE GENOMIC DNA]</scope>
    <source>
        <strain evidence="3 4">Brazil I</strain>
    </source>
</reference>
<dbReference type="GO" id="GO:0006289">
    <property type="term" value="P:nucleotide-excision repair"/>
    <property type="evidence" value="ECO:0007669"/>
    <property type="project" value="InterPro"/>
</dbReference>
<dbReference type="GO" id="GO:0003697">
    <property type="term" value="F:single-stranded DNA binding"/>
    <property type="evidence" value="ECO:0007669"/>
    <property type="project" value="TreeGrafter"/>
</dbReference>
<feature type="compositionally biased region" description="Polar residues" evidence="1">
    <location>
        <begin position="69"/>
        <end position="82"/>
    </location>
</feature>
<feature type="compositionally biased region" description="Basic and acidic residues" evidence="1">
    <location>
        <begin position="661"/>
        <end position="717"/>
    </location>
</feature>
<dbReference type="Proteomes" id="UP000053327">
    <property type="component" value="Unassembled WGS sequence"/>
</dbReference>
<evidence type="ECO:0000256" key="1">
    <source>
        <dbReference type="SAM" id="MobiDB-lite"/>
    </source>
</evidence>
<proteinExistence type="predicted"/>
<protein>
    <recommendedName>
        <fullName evidence="2">Rad4 beta-hairpin domain-containing protein</fullName>
    </recommendedName>
</protein>
<feature type="region of interest" description="Disordered" evidence="1">
    <location>
        <begin position="492"/>
        <end position="584"/>
    </location>
</feature>
<dbReference type="EMBL" id="KQ234875">
    <property type="protein sequence ID" value="KMZ83712.1"/>
    <property type="molecule type" value="Genomic_DNA"/>
</dbReference>
<dbReference type="GO" id="GO:0003684">
    <property type="term" value="F:damaged DNA binding"/>
    <property type="evidence" value="ECO:0007669"/>
    <property type="project" value="InterPro"/>
</dbReference>
<sequence>MEKGGRAAKRSPRTELNEIDRELFGEEELEILQRGHGGSDEDRQSDEENLADSELLAVNQEDFIILEGVSSNESATSGQSNEGKSDSDVQLVQEEASPKAATPHRKGTAKQKKPLEEVSPKAATPQRKGTAKQKTPLEDAEEQENQLSSENVWNFLQLREKNIKKKIEENKLITHMLCWVSHLQFLNETCNNKFAQALIYSVYVNYQKGRDSKLYRDPIYLFMFIKSTFELVLDGKSWVSGEHHVTSNLRGSILFRLLRCIQRRKGNNILINLIFICLCRCLNIPSRICLTLPGLKTEIDVGQDKRLLKRCCGEYHADFSRSVFYRHFLNSVSEGSSDGGIADEDNVASCADGGPQDSRNSRDGRDDDVVLIEKEEFLQRGVNSYMGTFKQGESAKSGKGSRKGVKDETAQFNIFCECYSTSFNKWVSFFFCFNVYYFNFVNFSKYDSSVAHEDKAFHILLPLPKNPEEIKTFRTQRRAGAPGGFARALFMRRGSRGESGSDSGSEVGSENDGERGSGARVGRGRRPIDGPHSGQKHKEEKEAEGEGCASTPERSSPPLGGPLPAGRGTPSRSNNLGNSKFQILSDDHGGKMYIERDNKFFIVDKKSKRVVRIAYLETPPEGFHQGGVHQEGVHQEGVHQEGVHQEGVHQGGVHQGGVHQEGVHQEGVHQEGVHQEGVHQESFHPESLHQESFHPESLHQESFHPESLHQESFHPESLHQGSYHPESLRQESYHPGSFHTEGKKSSRGGRRTKGGREPPLYDFEREEENSEIVNSLANMYSSGGKRNLLLNQIRELRVANSKLRGDANSAGMGREMLEYGEITYDRMANPVKASSLEGKYIKTFINSRVYKFLYSLDHYNLYLCINRYGVVRDVSVRHKLRYSGGGSGQGIDQRGGHRIGQRSRGNSSNAIIKGDSHCNAVRNHFRRLAYQINKKKYNDFEQALDKLDDEYLYNLYVTNMIPTEKTDFLKSSYYILKSMLKKNQVIYPNVPVGLFKGENVYLKENFYNLVRREYLENKHYYISDAERPLSYEFDEYSKVKVPLYAQFQLRRRAEAAASRRAETGLESGTNVARSGNSDGNGNGNSNTNTDLTEGAGPPGEEENFDYIYSRKDKLHVLKTKLFAHLKASNIIELNDEDVCICNVKLKYVIKHLRGVIPYKIVYNNSYFFNKFRKRPNVPTDADKIIIKKKHMPQFKNLYIPQKQTQDEFLLIDKTKQIKNLWKVLCKSILYEQVNKKAVQDRARARAIYRMKEFNTDVDRYFQI</sequence>
<dbReference type="GO" id="GO:0005737">
    <property type="term" value="C:cytoplasm"/>
    <property type="evidence" value="ECO:0007669"/>
    <property type="project" value="TreeGrafter"/>
</dbReference>
<feature type="compositionally biased region" description="Low complexity" evidence="1">
    <location>
        <begin position="498"/>
        <end position="510"/>
    </location>
</feature>
<feature type="compositionally biased region" description="Basic residues" evidence="1">
    <location>
        <begin position="102"/>
        <end position="112"/>
    </location>
</feature>
<dbReference type="InterPro" id="IPR004583">
    <property type="entry name" value="DNA_repair_Rad4"/>
</dbReference>
<dbReference type="PANTHER" id="PTHR12135:SF0">
    <property type="entry name" value="DNA REPAIR PROTEIN COMPLEMENTING XP-C CELLS"/>
    <property type="match status" value="1"/>
</dbReference>
<dbReference type="OrthoDB" id="300780at2759"/>
<dbReference type="GO" id="GO:0006298">
    <property type="term" value="P:mismatch repair"/>
    <property type="evidence" value="ECO:0007669"/>
    <property type="project" value="TreeGrafter"/>
</dbReference>